<evidence type="ECO:0000313" key="8">
    <source>
        <dbReference type="EMBL" id="PLB48689.1"/>
    </source>
</evidence>
<dbReference type="Proteomes" id="UP000234275">
    <property type="component" value="Unassembled WGS sequence"/>
</dbReference>
<keyword evidence="9" id="KW-1185">Reference proteome</keyword>
<accession>A0A2I2G730</accession>
<dbReference type="PANTHER" id="PTHR33048">
    <property type="entry name" value="PTH11-LIKE INTEGRAL MEMBRANE PROTEIN (AFU_ORTHOLOGUE AFUA_5G11245)"/>
    <property type="match status" value="1"/>
</dbReference>
<feature type="transmembrane region" description="Helical" evidence="6">
    <location>
        <begin position="97"/>
        <end position="117"/>
    </location>
</feature>
<comment type="subcellular location">
    <subcellularLocation>
        <location evidence="1">Membrane</location>
        <topology evidence="1">Multi-pass membrane protein</topology>
    </subcellularLocation>
</comment>
<evidence type="ECO:0000256" key="3">
    <source>
        <dbReference type="ARBA" id="ARBA00022989"/>
    </source>
</evidence>
<evidence type="ECO:0000256" key="6">
    <source>
        <dbReference type="SAM" id="Phobius"/>
    </source>
</evidence>
<comment type="similarity">
    <text evidence="5">Belongs to the SAT4 family.</text>
</comment>
<dbReference type="OrthoDB" id="10017208at2759"/>
<feature type="transmembrane region" description="Helical" evidence="6">
    <location>
        <begin position="129"/>
        <end position="149"/>
    </location>
</feature>
<keyword evidence="4 6" id="KW-0472">Membrane</keyword>
<evidence type="ECO:0000256" key="2">
    <source>
        <dbReference type="ARBA" id="ARBA00022692"/>
    </source>
</evidence>
<feature type="transmembrane region" description="Helical" evidence="6">
    <location>
        <begin position="12"/>
        <end position="34"/>
    </location>
</feature>
<dbReference type="RefSeq" id="XP_024703991.1">
    <property type="nucleotide sequence ID" value="XM_024844270.1"/>
</dbReference>
<keyword evidence="3 6" id="KW-1133">Transmembrane helix</keyword>
<proteinExistence type="inferred from homology"/>
<dbReference type="AlphaFoldDB" id="A0A2I2G730"/>
<sequence>MPSSTDFNRTGRVTVALTIFSVVLTTICVVLRFAARRIKHAQLGLDDWFAFMAEVTFWAFCADILVGVYTLGAGQVYPDPAEARRKYVQYLQSQYALVPPYILSVTLMKLSILCLYRRIFAVPTFCKKINFAMAICLLWFVASLTASLLNCCPIQYFWDKTVVGSCINFPVFFLATQLADSIIDLAVIGLPIPTILRLQLSMRKRLALVALFLLSAL</sequence>
<organism evidence="8 9">
    <name type="scientific">Aspergillus steynii IBT 23096</name>
    <dbReference type="NCBI Taxonomy" id="1392250"/>
    <lineage>
        <taxon>Eukaryota</taxon>
        <taxon>Fungi</taxon>
        <taxon>Dikarya</taxon>
        <taxon>Ascomycota</taxon>
        <taxon>Pezizomycotina</taxon>
        <taxon>Eurotiomycetes</taxon>
        <taxon>Eurotiomycetidae</taxon>
        <taxon>Eurotiales</taxon>
        <taxon>Aspergillaceae</taxon>
        <taxon>Aspergillus</taxon>
        <taxon>Aspergillus subgen. Circumdati</taxon>
    </lineage>
</organism>
<dbReference type="GeneID" id="36551970"/>
<evidence type="ECO:0000256" key="1">
    <source>
        <dbReference type="ARBA" id="ARBA00004141"/>
    </source>
</evidence>
<keyword evidence="2 6" id="KW-0812">Transmembrane</keyword>
<reference evidence="8 9" key="1">
    <citation type="submission" date="2016-12" db="EMBL/GenBank/DDBJ databases">
        <title>The genomes of Aspergillus section Nigri reveals drivers in fungal speciation.</title>
        <authorList>
            <consortium name="DOE Joint Genome Institute"/>
            <person name="Vesth T.C."/>
            <person name="Nybo J."/>
            <person name="Theobald S."/>
            <person name="Brandl J."/>
            <person name="Frisvad J.C."/>
            <person name="Nielsen K.F."/>
            <person name="Lyhne E.K."/>
            <person name="Kogle M.E."/>
            <person name="Kuo A."/>
            <person name="Riley R."/>
            <person name="Clum A."/>
            <person name="Nolan M."/>
            <person name="Lipzen A."/>
            <person name="Salamov A."/>
            <person name="Henrissat B."/>
            <person name="Wiebenga A."/>
            <person name="De Vries R.P."/>
            <person name="Grigoriev I.V."/>
            <person name="Mortensen U.H."/>
            <person name="Andersen M.R."/>
            <person name="Baker S.E."/>
        </authorList>
    </citation>
    <scope>NUCLEOTIDE SEQUENCE [LARGE SCALE GENOMIC DNA]</scope>
    <source>
        <strain evidence="8 9">IBT 23096</strain>
    </source>
</reference>
<dbReference type="Pfam" id="PF20684">
    <property type="entry name" value="Fung_rhodopsin"/>
    <property type="match status" value="1"/>
</dbReference>
<protein>
    <recommendedName>
        <fullName evidence="7">Rhodopsin domain-containing protein</fullName>
    </recommendedName>
</protein>
<name>A0A2I2G730_9EURO</name>
<evidence type="ECO:0000259" key="7">
    <source>
        <dbReference type="Pfam" id="PF20684"/>
    </source>
</evidence>
<gene>
    <name evidence="8" type="ORF">P170DRAFT_358216</name>
</gene>
<dbReference type="InterPro" id="IPR049326">
    <property type="entry name" value="Rhodopsin_dom_fungi"/>
</dbReference>
<feature type="domain" description="Rhodopsin" evidence="7">
    <location>
        <begin position="31"/>
        <end position="216"/>
    </location>
</feature>
<dbReference type="GO" id="GO:0016020">
    <property type="term" value="C:membrane"/>
    <property type="evidence" value="ECO:0007669"/>
    <property type="project" value="UniProtKB-SubCell"/>
</dbReference>
<feature type="transmembrane region" description="Helical" evidence="6">
    <location>
        <begin position="169"/>
        <end position="196"/>
    </location>
</feature>
<comment type="caution">
    <text evidence="8">The sequence shown here is derived from an EMBL/GenBank/DDBJ whole genome shotgun (WGS) entry which is preliminary data.</text>
</comment>
<dbReference type="InterPro" id="IPR052337">
    <property type="entry name" value="SAT4-like"/>
</dbReference>
<feature type="transmembrane region" description="Helical" evidence="6">
    <location>
        <begin position="55"/>
        <end position="77"/>
    </location>
</feature>
<dbReference type="VEuPathDB" id="FungiDB:P170DRAFT_358216"/>
<dbReference type="EMBL" id="MSFO01000004">
    <property type="protein sequence ID" value="PLB48689.1"/>
    <property type="molecule type" value="Genomic_DNA"/>
</dbReference>
<dbReference type="PANTHER" id="PTHR33048:SF168">
    <property type="match status" value="1"/>
</dbReference>
<evidence type="ECO:0000313" key="9">
    <source>
        <dbReference type="Proteomes" id="UP000234275"/>
    </source>
</evidence>
<evidence type="ECO:0000256" key="4">
    <source>
        <dbReference type="ARBA" id="ARBA00023136"/>
    </source>
</evidence>
<evidence type="ECO:0000256" key="5">
    <source>
        <dbReference type="ARBA" id="ARBA00038359"/>
    </source>
</evidence>